<keyword evidence="5 8" id="KW-0418">Kinase</keyword>
<dbReference type="GO" id="GO:0000155">
    <property type="term" value="F:phosphorelay sensor kinase activity"/>
    <property type="evidence" value="ECO:0007669"/>
    <property type="project" value="InterPro"/>
</dbReference>
<dbReference type="EMBL" id="BCMS01000002">
    <property type="protein sequence ID" value="GAQ23251.1"/>
    <property type="molecule type" value="Genomic_DNA"/>
</dbReference>
<accession>A0A117DPD2</accession>
<name>A0A117DPD2_9DEIO</name>
<dbReference type="InterPro" id="IPR050351">
    <property type="entry name" value="BphY/WalK/GraS-like"/>
</dbReference>
<feature type="region of interest" description="Disordered" evidence="6">
    <location>
        <begin position="821"/>
        <end position="846"/>
    </location>
</feature>
<keyword evidence="4" id="KW-0808">Transferase</keyword>
<sequence>MSTARGPADPWPDLILALTRAATLDDLQSVLDHPRTREAGLHAHLSPWAPGQPGQPLPTQGTPVATLQVTGPGPARAALTDLLDQSLTRIVGALPPSLGADGAVSAFLQVTERLGSALEVGDLNRRAADILRALLPDVTVSVLECAGVRGAVRFVSDNATSAVQAPLPDGLLGDSPALRAAEAHPGPLFIDDWNAADQHIPASADYRVAALQAFHVPEWPITVLSVGCRDRLHWTASERGAFTGAALAYGQALERVARAHQLAVERATLLALVDFKERAAHSRNVADIAGQAAQVLRDTFERLTVAYLVPQGDTWRAEVTQGELPARLAQHLRTGVTLTGDGLNAAFAQGQPHFIPNVSELTTGVGGADAFGALALYPVMDQGHPVGVLAMGTRRAPDWTARERSVFRAVGRSLAQAVDRDTRERRLASQHAELQVQARSLQAFAQLSRDLGAQEDRYALIRRAQEITLSLLPAGFAVYYEPEGDLWRLRAQVGSLRDPDLQAAVDRGLPLEDTRNLLIPWQSGQPYYQDSYDPDTDRLEPAARVVGATATVPLRQAGELIGVFAVVQYEARQWTTSERALIEGVTRSLQLALDRAASVTELRRTSQDTARSNAALQVANEELEAFAYSVSHDLRAPVRHIAGFTDLLRRTLGDLSGQPKAERYLNIIGDSATQMNALIDAMLLLSRVTRQELHLRDVDLGALVGSVQVSLAPELEGRDVTLRVSPLPTVQADAALLRQVMTNLLSNAVKYSATRTAPLIEVWADALPGEWRVNVRDNGVGFDPAYAHKLFGVFQRLHRAEDFGGTGVGLANVRRIIQRHGGQVHAESEPDQGATFSFTLPRTDPL</sequence>
<comment type="caution">
    <text evidence="8">The sequence shown here is derived from an EMBL/GenBank/DDBJ whole genome shotgun (WGS) entry which is preliminary data.</text>
</comment>
<dbReference type="SMART" id="SM00065">
    <property type="entry name" value="GAF"/>
    <property type="match status" value="2"/>
</dbReference>
<dbReference type="OrthoDB" id="51401at2"/>
<dbReference type="GO" id="GO:0000156">
    <property type="term" value="F:phosphorelay response regulator activity"/>
    <property type="evidence" value="ECO:0007669"/>
    <property type="project" value="TreeGrafter"/>
</dbReference>
<dbReference type="SMART" id="SM00387">
    <property type="entry name" value="HATPase_c"/>
    <property type="match status" value="1"/>
</dbReference>
<evidence type="ECO:0000256" key="3">
    <source>
        <dbReference type="ARBA" id="ARBA00022553"/>
    </source>
</evidence>
<dbReference type="InterPro" id="IPR036890">
    <property type="entry name" value="HATPase_C_sf"/>
</dbReference>
<dbReference type="SUPFAM" id="SSF47384">
    <property type="entry name" value="Homodimeric domain of signal transducing histidine kinase"/>
    <property type="match status" value="1"/>
</dbReference>
<dbReference type="InterPro" id="IPR003661">
    <property type="entry name" value="HisK_dim/P_dom"/>
</dbReference>
<dbReference type="Gene3D" id="3.30.565.10">
    <property type="entry name" value="Histidine kinase-like ATPase, C-terminal domain"/>
    <property type="match status" value="1"/>
</dbReference>
<dbReference type="EC" id="2.7.13.3" evidence="2"/>
<evidence type="ECO:0000256" key="2">
    <source>
        <dbReference type="ARBA" id="ARBA00012438"/>
    </source>
</evidence>
<proteinExistence type="predicted"/>
<evidence type="ECO:0000256" key="1">
    <source>
        <dbReference type="ARBA" id="ARBA00000085"/>
    </source>
</evidence>
<dbReference type="InterPro" id="IPR003018">
    <property type="entry name" value="GAF"/>
</dbReference>
<dbReference type="PANTHER" id="PTHR42878:SF15">
    <property type="entry name" value="BACTERIOPHYTOCHROME"/>
    <property type="match status" value="1"/>
</dbReference>
<dbReference type="SMART" id="SM00388">
    <property type="entry name" value="HisKA"/>
    <property type="match status" value="1"/>
</dbReference>
<keyword evidence="3" id="KW-0597">Phosphoprotein</keyword>
<dbReference type="PANTHER" id="PTHR42878">
    <property type="entry name" value="TWO-COMPONENT HISTIDINE KINASE"/>
    <property type="match status" value="1"/>
</dbReference>
<dbReference type="SUPFAM" id="SSF55781">
    <property type="entry name" value="GAF domain-like"/>
    <property type="match status" value="2"/>
</dbReference>
<dbReference type="Gene3D" id="3.30.450.40">
    <property type="match status" value="2"/>
</dbReference>
<organism evidence="8 9">
    <name type="scientific">Deinococcus grandis</name>
    <dbReference type="NCBI Taxonomy" id="57498"/>
    <lineage>
        <taxon>Bacteria</taxon>
        <taxon>Thermotogati</taxon>
        <taxon>Deinococcota</taxon>
        <taxon>Deinococci</taxon>
        <taxon>Deinococcales</taxon>
        <taxon>Deinococcaceae</taxon>
        <taxon>Deinococcus</taxon>
    </lineage>
</organism>
<dbReference type="InterPro" id="IPR036097">
    <property type="entry name" value="HisK_dim/P_sf"/>
</dbReference>
<dbReference type="Pfam" id="PF01590">
    <property type="entry name" value="GAF"/>
    <property type="match status" value="1"/>
</dbReference>
<feature type="domain" description="Histidine kinase" evidence="7">
    <location>
        <begin position="629"/>
        <end position="844"/>
    </location>
</feature>
<dbReference type="Pfam" id="PF00512">
    <property type="entry name" value="HisKA"/>
    <property type="match status" value="1"/>
</dbReference>
<gene>
    <name evidence="8" type="ORF">DEIGR_200106</name>
</gene>
<keyword evidence="9" id="KW-1185">Reference proteome</keyword>
<dbReference type="SUPFAM" id="SSF55874">
    <property type="entry name" value="ATPase domain of HSP90 chaperone/DNA topoisomerase II/histidine kinase"/>
    <property type="match status" value="1"/>
</dbReference>
<reference evidence="9" key="1">
    <citation type="submission" date="2015-11" db="EMBL/GenBank/DDBJ databases">
        <title>Draft Genome Sequence of the Radioresistant Bacterium Deinococcus grandis, Isolated from Freshwater Fish in Japan.</title>
        <authorList>
            <person name="Satoh K."/>
            <person name="Onodera T."/>
            <person name="Omoso K."/>
            <person name="Takeda-Yano K."/>
            <person name="Katayama T."/>
            <person name="Oono Y."/>
            <person name="Narumi I."/>
        </authorList>
    </citation>
    <scope>NUCLEOTIDE SEQUENCE [LARGE SCALE GENOMIC DNA]</scope>
    <source>
        <strain evidence="9">ATCC 43672</strain>
    </source>
</reference>
<dbReference type="PRINTS" id="PR00344">
    <property type="entry name" value="BCTRLSENSOR"/>
</dbReference>
<dbReference type="Gene3D" id="1.10.287.130">
    <property type="match status" value="1"/>
</dbReference>
<dbReference type="FunFam" id="3.30.565.10:FF:000006">
    <property type="entry name" value="Sensor histidine kinase WalK"/>
    <property type="match status" value="1"/>
</dbReference>
<evidence type="ECO:0000256" key="5">
    <source>
        <dbReference type="ARBA" id="ARBA00022777"/>
    </source>
</evidence>
<dbReference type="AlphaFoldDB" id="A0A117DPD2"/>
<dbReference type="InterPro" id="IPR004358">
    <property type="entry name" value="Sig_transdc_His_kin-like_C"/>
</dbReference>
<dbReference type="Pfam" id="PF13185">
    <property type="entry name" value="GAF_2"/>
    <property type="match status" value="1"/>
</dbReference>
<evidence type="ECO:0000313" key="9">
    <source>
        <dbReference type="Proteomes" id="UP000056209"/>
    </source>
</evidence>
<evidence type="ECO:0000256" key="4">
    <source>
        <dbReference type="ARBA" id="ARBA00022679"/>
    </source>
</evidence>
<dbReference type="InterPro" id="IPR029016">
    <property type="entry name" value="GAF-like_dom_sf"/>
</dbReference>
<dbReference type="InterPro" id="IPR003594">
    <property type="entry name" value="HATPase_dom"/>
</dbReference>
<evidence type="ECO:0000256" key="6">
    <source>
        <dbReference type="SAM" id="MobiDB-lite"/>
    </source>
</evidence>
<dbReference type="RefSeq" id="WP_058978988.1">
    <property type="nucleotide sequence ID" value="NZ_BCMS01000002.1"/>
</dbReference>
<dbReference type="Pfam" id="PF02518">
    <property type="entry name" value="HATPase_c"/>
    <property type="match status" value="1"/>
</dbReference>
<dbReference type="CDD" id="cd00082">
    <property type="entry name" value="HisKA"/>
    <property type="match status" value="1"/>
</dbReference>
<comment type="catalytic activity">
    <reaction evidence="1">
        <text>ATP + protein L-histidine = ADP + protein N-phospho-L-histidine.</text>
        <dbReference type="EC" id="2.7.13.3"/>
    </reaction>
</comment>
<dbReference type="InterPro" id="IPR005467">
    <property type="entry name" value="His_kinase_dom"/>
</dbReference>
<dbReference type="Proteomes" id="UP000056209">
    <property type="component" value="Unassembled WGS sequence"/>
</dbReference>
<dbReference type="GO" id="GO:0007234">
    <property type="term" value="P:osmosensory signaling via phosphorelay pathway"/>
    <property type="evidence" value="ECO:0007669"/>
    <property type="project" value="TreeGrafter"/>
</dbReference>
<dbReference type="PROSITE" id="PS50109">
    <property type="entry name" value="HIS_KIN"/>
    <property type="match status" value="1"/>
</dbReference>
<protein>
    <recommendedName>
        <fullName evidence="2">histidine kinase</fullName>
        <ecNumber evidence="2">2.7.13.3</ecNumber>
    </recommendedName>
</protein>
<dbReference type="GO" id="GO:0030295">
    <property type="term" value="F:protein kinase activator activity"/>
    <property type="evidence" value="ECO:0007669"/>
    <property type="project" value="TreeGrafter"/>
</dbReference>
<evidence type="ECO:0000259" key="7">
    <source>
        <dbReference type="PROSITE" id="PS50109"/>
    </source>
</evidence>
<evidence type="ECO:0000313" key="8">
    <source>
        <dbReference type="EMBL" id="GAQ23251.1"/>
    </source>
</evidence>